<feature type="non-terminal residue" evidence="6">
    <location>
        <position position="331"/>
    </location>
</feature>
<dbReference type="Gene3D" id="3.10.105.10">
    <property type="entry name" value="Dipeptide-binding Protein, Domain 3"/>
    <property type="match status" value="1"/>
</dbReference>
<evidence type="ECO:0000259" key="5">
    <source>
        <dbReference type="Pfam" id="PF00496"/>
    </source>
</evidence>
<dbReference type="SUPFAM" id="SSF53850">
    <property type="entry name" value="Periplasmic binding protein-like II"/>
    <property type="match status" value="1"/>
</dbReference>
<reference evidence="6" key="1">
    <citation type="submission" date="2020-02" db="EMBL/GenBank/DDBJ databases">
        <authorList>
            <person name="Meier V. D."/>
        </authorList>
    </citation>
    <scope>NUCLEOTIDE SEQUENCE</scope>
    <source>
        <strain evidence="6">AVDCRST_MAG11</strain>
    </source>
</reference>
<dbReference type="InterPro" id="IPR039424">
    <property type="entry name" value="SBP_5"/>
</dbReference>
<dbReference type="PANTHER" id="PTHR30290:SF9">
    <property type="entry name" value="OLIGOPEPTIDE-BINDING PROTEIN APPA"/>
    <property type="match status" value="1"/>
</dbReference>
<organism evidence="6">
    <name type="scientific">uncultured Gemmatimonadaceae bacterium</name>
    <dbReference type="NCBI Taxonomy" id="246130"/>
    <lineage>
        <taxon>Bacteria</taxon>
        <taxon>Pseudomonadati</taxon>
        <taxon>Gemmatimonadota</taxon>
        <taxon>Gemmatimonadia</taxon>
        <taxon>Gemmatimonadales</taxon>
        <taxon>Gemmatimonadaceae</taxon>
        <taxon>environmental samples</taxon>
    </lineage>
</organism>
<keyword evidence="2" id="KW-0813">Transport</keyword>
<protein>
    <submittedName>
        <fullName evidence="6">ABC transporter, substrate-binding protein (Cluster 5, nickel/peptides/opines)</fullName>
    </submittedName>
</protein>
<evidence type="ECO:0000256" key="3">
    <source>
        <dbReference type="ARBA" id="ARBA00022729"/>
    </source>
</evidence>
<feature type="chain" id="PRO_5027048108" evidence="4">
    <location>
        <begin position="29"/>
        <end position="331"/>
    </location>
</feature>
<dbReference type="GO" id="GO:1904680">
    <property type="term" value="F:peptide transmembrane transporter activity"/>
    <property type="evidence" value="ECO:0007669"/>
    <property type="project" value="TreeGrafter"/>
</dbReference>
<comment type="similarity">
    <text evidence="1">Belongs to the bacterial solute-binding protein 5 family.</text>
</comment>
<feature type="signal peptide" evidence="4">
    <location>
        <begin position="1"/>
        <end position="28"/>
    </location>
</feature>
<sequence length="331" mass="35212">MPTFPPRVRRRLARLAALLVACAPPARPAGTVVFASGTDLESANPLVTVHALSRQLQRYALFVTLARYDASLAPAPYYARGWRWSADRRSLTLHLDPALRWHDGRPTTAHDVVFTLDAARDRATGYPRYSDLAAIAAASATDSATVVLQFATPQPAFPAVLCELPVLPAHRLAGVPRAAMRRAAFNEAPVGNGPFRFVRRDPGQRWVFARDPAFPASLGGPARIERLVVAVVDEPTTKFAGLVSGELDVAGIAPTAAALAARDSLVRVLSYPVQFATGVVFNPARPPFDDARVRRAVGLAIDRARIVEAALAGYAVPAAGPVSPSNPLAAG</sequence>
<feature type="domain" description="Solute-binding protein family 5" evidence="5">
    <location>
        <begin position="74"/>
        <end position="329"/>
    </location>
</feature>
<dbReference type="Gene3D" id="3.40.190.10">
    <property type="entry name" value="Periplasmic binding protein-like II"/>
    <property type="match status" value="1"/>
</dbReference>
<keyword evidence="3 4" id="KW-0732">Signal</keyword>
<name>A0A6J4KI78_9BACT</name>
<dbReference type="AlphaFoldDB" id="A0A6J4KI78"/>
<accession>A0A6J4KI78</accession>
<gene>
    <name evidence="6" type="ORF">AVDCRST_MAG11-1185</name>
</gene>
<dbReference type="Pfam" id="PF00496">
    <property type="entry name" value="SBP_bac_5"/>
    <property type="match status" value="1"/>
</dbReference>
<dbReference type="PANTHER" id="PTHR30290">
    <property type="entry name" value="PERIPLASMIC BINDING COMPONENT OF ABC TRANSPORTER"/>
    <property type="match status" value="1"/>
</dbReference>
<dbReference type="EMBL" id="CADCTU010000275">
    <property type="protein sequence ID" value="CAA9306758.1"/>
    <property type="molecule type" value="Genomic_DNA"/>
</dbReference>
<dbReference type="InterPro" id="IPR000914">
    <property type="entry name" value="SBP_5_dom"/>
</dbReference>
<dbReference type="Gene3D" id="3.90.76.10">
    <property type="entry name" value="Dipeptide-binding Protein, Domain 1"/>
    <property type="match status" value="1"/>
</dbReference>
<evidence type="ECO:0000313" key="6">
    <source>
        <dbReference type="EMBL" id="CAA9306758.1"/>
    </source>
</evidence>
<dbReference type="GO" id="GO:0015833">
    <property type="term" value="P:peptide transport"/>
    <property type="evidence" value="ECO:0007669"/>
    <property type="project" value="TreeGrafter"/>
</dbReference>
<evidence type="ECO:0000256" key="1">
    <source>
        <dbReference type="ARBA" id="ARBA00005695"/>
    </source>
</evidence>
<evidence type="ECO:0000256" key="2">
    <source>
        <dbReference type="ARBA" id="ARBA00022448"/>
    </source>
</evidence>
<proteinExistence type="inferred from homology"/>
<evidence type="ECO:0000256" key="4">
    <source>
        <dbReference type="SAM" id="SignalP"/>
    </source>
</evidence>